<gene>
    <name evidence="1" type="ORF">SAPIO_CDS2305</name>
</gene>
<dbReference type="GeneID" id="27721377"/>
<dbReference type="Proteomes" id="UP000028545">
    <property type="component" value="Unassembled WGS sequence"/>
</dbReference>
<dbReference type="RefSeq" id="XP_016644736.1">
    <property type="nucleotide sequence ID" value="XM_016785360.1"/>
</dbReference>
<sequence length="229" mass="25597">MSAPESVRDTRGFTGQTDYYWGPPGVGFTNGQIKRLVQHLREIAQDDHSQRITLKSLDATHYEMFVLAMKHLLATESALGAFAQIIDGLPIGDISMRSENKELVQAYRRAPEGSGTFNIRLIELVAAGNPQLGAQAFKMGFKLHQGDVDSIVNWADGTPGVNPPPTLFRHLEYVDYYVYPEGAADMVGYWTEDRMLGGVIVFDRRAESAGEIPNVYIHSSRKRVTYRVF</sequence>
<dbReference type="KEGG" id="sapo:SAPIO_CDS2305"/>
<dbReference type="VEuPathDB" id="FungiDB:SAPIO_CDS2305"/>
<dbReference type="HOGENOM" id="CLU_1210393_0_0_1"/>
<comment type="caution">
    <text evidence="1">The sequence shown here is derived from an EMBL/GenBank/DDBJ whole genome shotgun (WGS) entry which is preliminary data.</text>
</comment>
<reference evidence="1 2" key="1">
    <citation type="journal article" date="2014" name="Genome Announc.">
        <title>Draft genome sequence of the pathogenic fungus Scedosporium apiospermum.</title>
        <authorList>
            <person name="Vandeputte P."/>
            <person name="Ghamrawi S."/>
            <person name="Rechenmann M."/>
            <person name="Iltis A."/>
            <person name="Giraud S."/>
            <person name="Fleury M."/>
            <person name="Thornton C."/>
            <person name="Delhaes L."/>
            <person name="Meyer W."/>
            <person name="Papon N."/>
            <person name="Bouchara J.P."/>
        </authorList>
    </citation>
    <scope>NUCLEOTIDE SEQUENCE [LARGE SCALE GENOMIC DNA]</scope>
    <source>
        <strain evidence="1 2">IHEM 14462</strain>
    </source>
</reference>
<evidence type="ECO:0000313" key="2">
    <source>
        <dbReference type="Proteomes" id="UP000028545"/>
    </source>
</evidence>
<organism evidence="1 2">
    <name type="scientific">Pseudallescheria apiosperma</name>
    <name type="common">Scedosporium apiospermum</name>
    <dbReference type="NCBI Taxonomy" id="563466"/>
    <lineage>
        <taxon>Eukaryota</taxon>
        <taxon>Fungi</taxon>
        <taxon>Dikarya</taxon>
        <taxon>Ascomycota</taxon>
        <taxon>Pezizomycotina</taxon>
        <taxon>Sordariomycetes</taxon>
        <taxon>Hypocreomycetidae</taxon>
        <taxon>Microascales</taxon>
        <taxon>Microascaceae</taxon>
        <taxon>Scedosporium</taxon>
    </lineage>
</organism>
<dbReference type="OrthoDB" id="5346581at2759"/>
<evidence type="ECO:0000313" key="1">
    <source>
        <dbReference type="EMBL" id="KEZ44937.1"/>
    </source>
</evidence>
<keyword evidence="2" id="KW-1185">Reference proteome</keyword>
<accession>A0A084GC75</accession>
<name>A0A084GC75_PSEDA</name>
<protein>
    <submittedName>
        <fullName evidence="1">Uncharacterized protein</fullName>
    </submittedName>
</protein>
<dbReference type="AlphaFoldDB" id="A0A084GC75"/>
<proteinExistence type="predicted"/>
<dbReference type="EMBL" id="JOWA01000086">
    <property type="protein sequence ID" value="KEZ44937.1"/>
    <property type="molecule type" value="Genomic_DNA"/>
</dbReference>